<accession>A0A7V3VUP5</accession>
<comment type="caution">
    <text evidence="3">The sequence shown here is derived from an EMBL/GenBank/DDBJ whole genome shotgun (WGS) entry which is preliminary data.</text>
</comment>
<dbReference type="InterPro" id="IPR013517">
    <property type="entry name" value="FG-GAP"/>
</dbReference>
<proteinExistence type="predicted"/>
<feature type="domain" description="Secretion system C-terminal sorting" evidence="2">
    <location>
        <begin position="515"/>
        <end position="591"/>
    </location>
</feature>
<dbReference type="EMBL" id="DTOZ01000182">
    <property type="protein sequence ID" value="HGE78807.1"/>
    <property type="molecule type" value="Genomic_DNA"/>
</dbReference>
<dbReference type="InterPro" id="IPR028994">
    <property type="entry name" value="Integrin_alpha_N"/>
</dbReference>
<dbReference type="InterPro" id="IPR026444">
    <property type="entry name" value="Secre_tail"/>
</dbReference>
<dbReference type="AlphaFoldDB" id="A0A7V3VUP5"/>
<organism evidence="3">
    <name type="scientific">candidate division WOR-3 bacterium</name>
    <dbReference type="NCBI Taxonomy" id="2052148"/>
    <lineage>
        <taxon>Bacteria</taxon>
        <taxon>Bacteria division WOR-3</taxon>
    </lineage>
</organism>
<reference evidence="3" key="1">
    <citation type="journal article" date="2020" name="mSystems">
        <title>Genome- and Community-Level Interaction Insights into Carbon Utilization and Element Cycling Functions of Hydrothermarchaeota in Hydrothermal Sediment.</title>
        <authorList>
            <person name="Zhou Z."/>
            <person name="Liu Y."/>
            <person name="Xu W."/>
            <person name="Pan J."/>
            <person name="Luo Z.H."/>
            <person name="Li M."/>
        </authorList>
    </citation>
    <scope>NUCLEOTIDE SEQUENCE [LARGE SCALE GENOMIC DNA]</scope>
    <source>
        <strain evidence="3">SpSt-961</strain>
    </source>
</reference>
<protein>
    <submittedName>
        <fullName evidence="3">T9SS type A sorting domain-containing protein</fullName>
    </submittedName>
</protein>
<gene>
    <name evidence="3" type="ORF">ENX68_07425</name>
</gene>
<dbReference type="PANTHER" id="PTHR46580">
    <property type="entry name" value="SENSOR KINASE-RELATED"/>
    <property type="match status" value="1"/>
</dbReference>
<dbReference type="NCBIfam" id="TIGR04183">
    <property type="entry name" value="Por_Secre_tail"/>
    <property type="match status" value="1"/>
</dbReference>
<evidence type="ECO:0000256" key="1">
    <source>
        <dbReference type="ARBA" id="ARBA00022729"/>
    </source>
</evidence>
<dbReference type="Pfam" id="PF18962">
    <property type="entry name" value="Por_Secre_tail"/>
    <property type="match status" value="1"/>
</dbReference>
<dbReference type="Pfam" id="PF13517">
    <property type="entry name" value="FG-GAP_3"/>
    <property type="match status" value="2"/>
</dbReference>
<sequence length="593" mass="66403">MNNKRKYSFLQGVGIFLLFYLLFFTPSIVKAVDNKKLDLLDIISQIRGEPLNINQNLPQHQPYVQPFSIPLETTPFWTSDAIGYSLWGAYLADITGDGYPEIIIISEQSPNYLFKNQNGTFRTSPDWESSDSDFHVSAAFGDYDNDGDLDMAVADYSYFGGRSRLYRNDNGTLTADAVWIASTGGFWCGWGDVDNDGDLDLAMVDLFGYPSLYKNNNGMLETTPSWQAIDCNFDVCGAWIDADNDGDLDLAVADINWQYPVLRIYFNNNGILEQIASWSSQLDPNNYCGSCLAAGDINKNGTIDLAATMGWLESHENCIYGNFNYHIPTWYSDDFYPSAGCVLGDINGDGWLDWAYNNICETGVGYPAMVYENTNGIMNGTPAWASNVPTSAGMGIDLGDVDRDGIRYKEDTIYAPGTRKLFYLSILPIDKIEQITINGDTVPLNGYCCDLKAGWISFRDSIPQGAQIIIKYHYSIDLELLISDYNNNRAYLFRNTNIGGINEKFRTLVSNFQCYPVPVRDGRITLSFVMRDSGRLRLSIYDTSGRKITELFNGVVNTGIYKEAIATDLPPGVYFLRCETNKESINNKIVVVR</sequence>
<evidence type="ECO:0000259" key="2">
    <source>
        <dbReference type="Pfam" id="PF18962"/>
    </source>
</evidence>
<dbReference type="PANTHER" id="PTHR46580:SF2">
    <property type="entry name" value="MAM DOMAIN-CONTAINING PROTEIN"/>
    <property type="match status" value="1"/>
</dbReference>
<name>A0A7V3VUP5_UNCW3</name>
<dbReference type="SUPFAM" id="SSF69318">
    <property type="entry name" value="Integrin alpha N-terminal domain"/>
    <property type="match status" value="2"/>
</dbReference>
<evidence type="ECO:0000313" key="3">
    <source>
        <dbReference type="EMBL" id="HGE78807.1"/>
    </source>
</evidence>
<keyword evidence="1" id="KW-0732">Signal</keyword>
<dbReference type="Gene3D" id="2.130.10.130">
    <property type="entry name" value="Integrin alpha, N-terminal"/>
    <property type="match status" value="2"/>
</dbReference>